<dbReference type="Proteomes" id="UP000254701">
    <property type="component" value="Unassembled WGS sequence"/>
</dbReference>
<accession>A0A380WTC1</accession>
<name>A0A380WTC1_AMIAI</name>
<reference evidence="7 8" key="1">
    <citation type="submission" date="2018-06" db="EMBL/GenBank/DDBJ databases">
        <authorList>
            <consortium name="Pathogen Informatics"/>
            <person name="Doyle S."/>
        </authorList>
    </citation>
    <scope>NUCLEOTIDE SEQUENCE [LARGE SCALE GENOMIC DNA]</scope>
    <source>
        <strain evidence="7 8">NCTC10684</strain>
    </source>
</reference>
<evidence type="ECO:0000256" key="3">
    <source>
        <dbReference type="ARBA" id="ARBA00022989"/>
    </source>
</evidence>
<feature type="transmembrane region" description="Helical" evidence="5">
    <location>
        <begin position="351"/>
        <end position="372"/>
    </location>
</feature>
<dbReference type="Pfam" id="PF04932">
    <property type="entry name" value="Wzy_C"/>
    <property type="match status" value="1"/>
</dbReference>
<keyword evidence="7" id="KW-0436">Ligase</keyword>
<dbReference type="AlphaFoldDB" id="A0A380WTC1"/>
<feature type="transmembrane region" description="Helical" evidence="5">
    <location>
        <begin position="20"/>
        <end position="42"/>
    </location>
</feature>
<feature type="transmembrane region" description="Helical" evidence="5">
    <location>
        <begin position="86"/>
        <end position="107"/>
    </location>
</feature>
<feature type="transmembrane region" description="Helical" evidence="5">
    <location>
        <begin position="113"/>
        <end position="132"/>
    </location>
</feature>
<organism evidence="7 8">
    <name type="scientific">Aminobacter aminovorans</name>
    <name type="common">Chelatobacter heintzii</name>
    <dbReference type="NCBI Taxonomy" id="83263"/>
    <lineage>
        <taxon>Bacteria</taxon>
        <taxon>Pseudomonadati</taxon>
        <taxon>Pseudomonadota</taxon>
        <taxon>Alphaproteobacteria</taxon>
        <taxon>Hyphomicrobiales</taxon>
        <taxon>Phyllobacteriaceae</taxon>
        <taxon>Aminobacter</taxon>
    </lineage>
</organism>
<keyword evidence="4 5" id="KW-0472">Membrane</keyword>
<dbReference type="GO" id="GO:0016020">
    <property type="term" value="C:membrane"/>
    <property type="evidence" value="ECO:0007669"/>
    <property type="project" value="UniProtKB-SubCell"/>
</dbReference>
<dbReference type="InterPro" id="IPR051533">
    <property type="entry name" value="WaaL-like"/>
</dbReference>
<protein>
    <submittedName>
        <fullName evidence="7">Lipid A core - O-antigen ligase and related enzymes</fullName>
    </submittedName>
</protein>
<dbReference type="PANTHER" id="PTHR37422">
    <property type="entry name" value="TEICHURONIC ACID BIOSYNTHESIS PROTEIN TUAE"/>
    <property type="match status" value="1"/>
</dbReference>
<feature type="transmembrane region" description="Helical" evidence="5">
    <location>
        <begin position="211"/>
        <end position="228"/>
    </location>
</feature>
<feature type="transmembrane region" description="Helical" evidence="5">
    <location>
        <begin position="416"/>
        <end position="434"/>
    </location>
</feature>
<evidence type="ECO:0000313" key="8">
    <source>
        <dbReference type="Proteomes" id="UP000254701"/>
    </source>
</evidence>
<feature type="transmembrane region" description="Helical" evidence="5">
    <location>
        <begin position="139"/>
        <end position="164"/>
    </location>
</feature>
<dbReference type="InterPro" id="IPR007016">
    <property type="entry name" value="O-antigen_ligase-rel_domated"/>
</dbReference>
<dbReference type="GO" id="GO:0016874">
    <property type="term" value="F:ligase activity"/>
    <property type="evidence" value="ECO:0007669"/>
    <property type="project" value="UniProtKB-KW"/>
</dbReference>
<comment type="subcellular location">
    <subcellularLocation>
        <location evidence="1">Membrane</location>
        <topology evidence="1">Multi-pass membrane protein</topology>
    </subcellularLocation>
</comment>
<keyword evidence="2 5" id="KW-0812">Transmembrane</keyword>
<keyword evidence="3 5" id="KW-1133">Transmembrane helix</keyword>
<evidence type="ECO:0000256" key="5">
    <source>
        <dbReference type="SAM" id="Phobius"/>
    </source>
</evidence>
<evidence type="ECO:0000256" key="1">
    <source>
        <dbReference type="ARBA" id="ARBA00004141"/>
    </source>
</evidence>
<feature type="domain" description="O-antigen ligase-related" evidence="6">
    <location>
        <begin position="216"/>
        <end position="363"/>
    </location>
</feature>
<evidence type="ECO:0000256" key="4">
    <source>
        <dbReference type="ARBA" id="ARBA00023136"/>
    </source>
</evidence>
<feature type="transmembrane region" description="Helical" evidence="5">
    <location>
        <begin position="62"/>
        <end position="79"/>
    </location>
</feature>
<sequence>MPMSSIVSPRRTDTAPLTAAFTASGVATAVAALVLTIVIVSFRPFQPAGAGAVEGGDIVNQLGFGSVGAFAIFALATMANPARLRAIAGLPWFVLLCFFLISVGEAADPAGAFRAASFTIIGILAMATVLALPRDGDSFSTVLVFAGFVVVGLSYAGVILYPSVAIHGADGFEPEHAGLWRGAFSHKNIAAPVMACFSFAGIYLIRRHWRWSGYILLAMSMFFMIHTGSKTTAGLVPLSIMLVLLPGTVGMRLGTPMLFALTVVGTALATLGIVFIEPLKQLATHHFPELTYTGRTTVWAFAGEMIAKKPWFGYGYESFWRTPLVTGIGHAYDQGWDIRFIVHGHNGYIDIAVTMGLPALAVAVYVFLIAPLRDYMRIPLYKENVFLGDFFMMVVLFTALNAFLESFFFRRIDPVWMFFVFGVLGLRMVSRMVIRKSTG</sequence>
<evidence type="ECO:0000313" key="7">
    <source>
        <dbReference type="EMBL" id="SUU91394.1"/>
    </source>
</evidence>
<proteinExistence type="predicted"/>
<dbReference type="EMBL" id="UFSM01000001">
    <property type="protein sequence ID" value="SUU91394.1"/>
    <property type="molecule type" value="Genomic_DNA"/>
</dbReference>
<feature type="transmembrane region" description="Helical" evidence="5">
    <location>
        <begin position="258"/>
        <end position="276"/>
    </location>
</feature>
<dbReference type="PANTHER" id="PTHR37422:SF21">
    <property type="entry name" value="EXOQ-LIKE PROTEIN"/>
    <property type="match status" value="1"/>
</dbReference>
<gene>
    <name evidence="7" type="ORF">NCTC10684_04658</name>
</gene>
<evidence type="ECO:0000256" key="2">
    <source>
        <dbReference type="ARBA" id="ARBA00022692"/>
    </source>
</evidence>
<evidence type="ECO:0000259" key="6">
    <source>
        <dbReference type="Pfam" id="PF04932"/>
    </source>
</evidence>
<feature type="transmembrane region" description="Helical" evidence="5">
    <location>
        <begin position="184"/>
        <end position="204"/>
    </location>
</feature>
<feature type="transmembrane region" description="Helical" evidence="5">
    <location>
        <begin position="384"/>
        <end position="404"/>
    </location>
</feature>